<dbReference type="GO" id="GO:0020037">
    <property type="term" value="F:heme binding"/>
    <property type="evidence" value="ECO:0007669"/>
    <property type="project" value="InterPro"/>
</dbReference>
<dbReference type="Pfam" id="PF00067">
    <property type="entry name" value="p450"/>
    <property type="match status" value="1"/>
</dbReference>
<keyword evidence="8" id="KW-0812">Transmembrane</keyword>
<comment type="similarity">
    <text evidence="2">Belongs to the cytochrome P450 family.</text>
</comment>
<evidence type="ECO:0000313" key="10">
    <source>
        <dbReference type="Proteomes" id="UP000007148"/>
    </source>
</evidence>
<dbReference type="InterPro" id="IPR036396">
    <property type="entry name" value="Cyt_P450_sf"/>
</dbReference>
<dbReference type="STRING" id="1109443.G4TJH2"/>
<dbReference type="eggNOG" id="ENOG502SWR7">
    <property type="taxonomic scope" value="Eukaryota"/>
</dbReference>
<evidence type="ECO:0000256" key="5">
    <source>
        <dbReference type="ARBA" id="ARBA00023002"/>
    </source>
</evidence>
<dbReference type="InterPro" id="IPR050364">
    <property type="entry name" value="Cytochrome_P450_fung"/>
</dbReference>
<keyword evidence="6" id="KW-0408">Iron</keyword>
<comment type="caution">
    <text evidence="9">The sequence shown here is derived from an EMBL/GenBank/DDBJ whole genome shotgun (WGS) entry which is preliminary data.</text>
</comment>
<reference evidence="9 10" key="1">
    <citation type="journal article" date="2011" name="PLoS Pathog.">
        <title>Endophytic Life Strategies Decoded by Genome and Transcriptome Analyses of the Mutualistic Root Symbiont Piriformospora indica.</title>
        <authorList>
            <person name="Zuccaro A."/>
            <person name="Lahrmann U."/>
            <person name="Guldener U."/>
            <person name="Langen G."/>
            <person name="Pfiffi S."/>
            <person name="Biedenkopf D."/>
            <person name="Wong P."/>
            <person name="Samans B."/>
            <person name="Grimm C."/>
            <person name="Basiewicz M."/>
            <person name="Murat C."/>
            <person name="Martin F."/>
            <person name="Kogel K.H."/>
        </authorList>
    </citation>
    <scope>NUCLEOTIDE SEQUENCE [LARGE SCALE GENOMIC DNA]</scope>
    <source>
        <strain evidence="9 10">DSM 11827</strain>
    </source>
</reference>
<dbReference type="GO" id="GO:0016705">
    <property type="term" value="F:oxidoreductase activity, acting on paired donors, with incorporation or reduction of molecular oxygen"/>
    <property type="evidence" value="ECO:0007669"/>
    <property type="project" value="InterPro"/>
</dbReference>
<evidence type="ECO:0000256" key="2">
    <source>
        <dbReference type="ARBA" id="ARBA00010617"/>
    </source>
</evidence>
<organism evidence="9 10">
    <name type="scientific">Serendipita indica (strain DSM 11827)</name>
    <name type="common">Root endophyte fungus</name>
    <name type="synonym">Piriformospora indica</name>
    <dbReference type="NCBI Taxonomy" id="1109443"/>
    <lineage>
        <taxon>Eukaryota</taxon>
        <taxon>Fungi</taxon>
        <taxon>Dikarya</taxon>
        <taxon>Basidiomycota</taxon>
        <taxon>Agaricomycotina</taxon>
        <taxon>Agaricomycetes</taxon>
        <taxon>Sebacinales</taxon>
        <taxon>Serendipitaceae</taxon>
        <taxon>Serendipita</taxon>
    </lineage>
</organism>
<protein>
    <recommendedName>
        <fullName evidence="11">Cytochrome P450</fullName>
    </recommendedName>
</protein>
<dbReference type="InterPro" id="IPR001128">
    <property type="entry name" value="Cyt_P450"/>
</dbReference>
<sequence>MAPLTETISTTHLIVGGAAAVVGAFSLYLSTNTPSAKAKRLGAAIPPGPKPAFFVGNLFNFPKSRWYETFSRWAEEYGDVVYVNVIGIPMVVLNSLDPVTELMDKRMNIYSNRPSTTMSKLSGLSFATTRLQPGPEFNEQRRVFRKAMNPQAVADYDSFIQRDRDNLVRQLDGFSGNPFLQFVNATGAVLTRIAYGEQLFKDHGEELIDVNTNVVTLATWVSSKVWLVDLIPPLQYLPDWFPGAVFKRVLRQSNELASMLRYRALTELRMNQS</sequence>
<evidence type="ECO:0000256" key="4">
    <source>
        <dbReference type="ARBA" id="ARBA00022723"/>
    </source>
</evidence>
<evidence type="ECO:0008006" key="11">
    <source>
        <dbReference type="Google" id="ProtNLM"/>
    </source>
</evidence>
<keyword evidence="5" id="KW-0560">Oxidoreductase</keyword>
<keyword evidence="3" id="KW-0349">Heme</keyword>
<dbReference type="EMBL" id="CAFZ01000121">
    <property type="protein sequence ID" value="CCA71465.1"/>
    <property type="molecule type" value="Genomic_DNA"/>
</dbReference>
<evidence type="ECO:0000313" key="9">
    <source>
        <dbReference type="EMBL" id="CCA71465.1"/>
    </source>
</evidence>
<evidence type="ECO:0000256" key="8">
    <source>
        <dbReference type="SAM" id="Phobius"/>
    </source>
</evidence>
<dbReference type="AlphaFoldDB" id="G4TJH2"/>
<dbReference type="Gene3D" id="1.10.630.10">
    <property type="entry name" value="Cytochrome P450"/>
    <property type="match status" value="1"/>
</dbReference>
<feature type="transmembrane region" description="Helical" evidence="8">
    <location>
        <begin position="12"/>
        <end position="30"/>
    </location>
</feature>
<dbReference type="GO" id="GO:0004497">
    <property type="term" value="F:monooxygenase activity"/>
    <property type="evidence" value="ECO:0007669"/>
    <property type="project" value="UniProtKB-KW"/>
</dbReference>
<keyword evidence="8" id="KW-1133">Transmembrane helix</keyword>
<proteinExistence type="inferred from homology"/>
<dbReference type="HOGENOM" id="CLU_001570_2_2_1"/>
<dbReference type="GO" id="GO:0005506">
    <property type="term" value="F:iron ion binding"/>
    <property type="evidence" value="ECO:0007669"/>
    <property type="project" value="InterPro"/>
</dbReference>
<dbReference type="PANTHER" id="PTHR46300">
    <property type="entry name" value="P450, PUTATIVE (EUROFUNG)-RELATED-RELATED"/>
    <property type="match status" value="1"/>
</dbReference>
<gene>
    <name evidence="9" type="ORF">PIIN_11862</name>
</gene>
<keyword evidence="4" id="KW-0479">Metal-binding</keyword>
<evidence type="ECO:0000256" key="3">
    <source>
        <dbReference type="ARBA" id="ARBA00022617"/>
    </source>
</evidence>
<evidence type="ECO:0000256" key="6">
    <source>
        <dbReference type="ARBA" id="ARBA00023004"/>
    </source>
</evidence>
<keyword evidence="10" id="KW-1185">Reference proteome</keyword>
<dbReference type="Proteomes" id="UP000007148">
    <property type="component" value="Unassembled WGS sequence"/>
</dbReference>
<keyword evidence="8" id="KW-0472">Membrane</keyword>
<dbReference type="OrthoDB" id="2789670at2759"/>
<comment type="cofactor">
    <cofactor evidence="1">
        <name>heme</name>
        <dbReference type="ChEBI" id="CHEBI:30413"/>
    </cofactor>
</comment>
<dbReference type="InParanoid" id="G4TJH2"/>
<evidence type="ECO:0000256" key="7">
    <source>
        <dbReference type="ARBA" id="ARBA00023033"/>
    </source>
</evidence>
<name>G4TJH2_SERID</name>
<keyword evidence="7" id="KW-0503">Monooxygenase</keyword>
<dbReference type="OMA" id="RANHEYH"/>
<accession>G4TJH2</accession>
<evidence type="ECO:0000256" key="1">
    <source>
        <dbReference type="ARBA" id="ARBA00001971"/>
    </source>
</evidence>
<dbReference type="SUPFAM" id="SSF48264">
    <property type="entry name" value="Cytochrome P450"/>
    <property type="match status" value="1"/>
</dbReference>